<dbReference type="AlphaFoldDB" id="A0A4P7BXT4"/>
<sequence length="171" mass="19692">MNLKRPVIHGFLVMGLITGVGSITIADDDNKRPSQEQIEFAKRMSDLLLATLFAALTQEFDETTVHNVEEGKLSISLIFNNQNKDMRLVGTFDPLQENNLPQDAFERTALKLALTGQSHTAIQRVQWYDDGDPWYEDQWYDDNSQWYRKKGSSLVYRYLHQAEPNDIRTAP</sequence>
<feature type="transmembrane region" description="Helical" evidence="1">
    <location>
        <begin position="6"/>
        <end position="26"/>
    </location>
</feature>
<reference evidence="2 3" key="1">
    <citation type="submission" date="2019-03" db="EMBL/GenBank/DDBJ databases">
        <title>The genome sequence of Nitrosococcus wardiae strain D1FHST reveals the archetypal metabolic capacity of ammonia-oxidizing Gammaproteobacteria.</title>
        <authorList>
            <person name="Wang L."/>
            <person name="Lim C.K."/>
            <person name="Hanson T.E."/>
            <person name="Dang H."/>
            <person name="Klotz M.G."/>
        </authorList>
    </citation>
    <scope>NUCLEOTIDE SEQUENCE [LARGE SCALE GENOMIC DNA]</scope>
    <source>
        <strain evidence="2 3">D1FHS</strain>
    </source>
</reference>
<gene>
    <name evidence="2" type="ORF">E3U44_05425</name>
</gene>
<dbReference type="RefSeq" id="WP_134357017.1">
    <property type="nucleotide sequence ID" value="NZ_CP038033.1"/>
</dbReference>
<dbReference type="EMBL" id="CP038033">
    <property type="protein sequence ID" value="QBQ54009.1"/>
    <property type="molecule type" value="Genomic_DNA"/>
</dbReference>
<evidence type="ECO:0000256" key="1">
    <source>
        <dbReference type="SAM" id="Phobius"/>
    </source>
</evidence>
<keyword evidence="3" id="KW-1185">Reference proteome</keyword>
<proteinExistence type="predicted"/>
<dbReference type="Proteomes" id="UP000294325">
    <property type="component" value="Chromosome"/>
</dbReference>
<name>A0A4P7BXT4_9GAMM</name>
<evidence type="ECO:0000313" key="2">
    <source>
        <dbReference type="EMBL" id="QBQ54009.1"/>
    </source>
</evidence>
<accession>A0A4P7BXT4</accession>
<keyword evidence="1" id="KW-0812">Transmembrane</keyword>
<organism evidence="2 3">
    <name type="scientific">Nitrosococcus wardiae</name>
    <dbReference type="NCBI Taxonomy" id="1814290"/>
    <lineage>
        <taxon>Bacteria</taxon>
        <taxon>Pseudomonadati</taxon>
        <taxon>Pseudomonadota</taxon>
        <taxon>Gammaproteobacteria</taxon>
        <taxon>Chromatiales</taxon>
        <taxon>Chromatiaceae</taxon>
        <taxon>Nitrosococcus</taxon>
    </lineage>
</organism>
<keyword evidence="1" id="KW-1133">Transmembrane helix</keyword>
<keyword evidence="1" id="KW-0472">Membrane</keyword>
<dbReference type="OrthoDB" id="512644at2"/>
<protein>
    <submittedName>
        <fullName evidence="2">Uncharacterized protein</fullName>
    </submittedName>
</protein>
<dbReference type="KEGG" id="nwr:E3U44_05425"/>
<evidence type="ECO:0000313" key="3">
    <source>
        <dbReference type="Proteomes" id="UP000294325"/>
    </source>
</evidence>